<comment type="caution">
    <text evidence="2">The sequence shown here is derived from an EMBL/GenBank/DDBJ whole genome shotgun (WGS) entry which is preliminary data.</text>
</comment>
<feature type="region of interest" description="Disordered" evidence="1">
    <location>
        <begin position="29"/>
        <end position="55"/>
    </location>
</feature>
<protein>
    <submittedName>
        <fullName evidence="2">Uncharacterized protein</fullName>
    </submittedName>
</protein>
<sequence length="55" mass="6162">MSHRWMFDVLTDLETYARRNGLPQFAQRLSEAAGQAARELAAPPDEPGQAPHRAE</sequence>
<organism evidence="2 3">
    <name type="scientific">Limimaricola litoreus</name>
    <dbReference type="NCBI Taxonomy" id="2955316"/>
    <lineage>
        <taxon>Bacteria</taxon>
        <taxon>Pseudomonadati</taxon>
        <taxon>Pseudomonadota</taxon>
        <taxon>Alphaproteobacteria</taxon>
        <taxon>Rhodobacterales</taxon>
        <taxon>Paracoccaceae</taxon>
        <taxon>Limimaricola</taxon>
    </lineage>
</organism>
<dbReference type="AlphaFoldDB" id="A0A9X2FM69"/>
<name>A0A9X2FM69_9RHOB</name>
<dbReference type="RefSeq" id="WP_253328612.1">
    <property type="nucleotide sequence ID" value="NZ_JAMYXC010000002.1"/>
</dbReference>
<feature type="compositionally biased region" description="Low complexity" evidence="1">
    <location>
        <begin position="32"/>
        <end position="42"/>
    </location>
</feature>
<keyword evidence="3" id="KW-1185">Reference proteome</keyword>
<evidence type="ECO:0000256" key="1">
    <source>
        <dbReference type="SAM" id="MobiDB-lite"/>
    </source>
</evidence>
<gene>
    <name evidence="2" type="ORF">NHG85_00035</name>
</gene>
<evidence type="ECO:0000313" key="3">
    <source>
        <dbReference type="Proteomes" id="UP001139477"/>
    </source>
</evidence>
<evidence type="ECO:0000313" key="2">
    <source>
        <dbReference type="EMBL" id="MCP1166931.1"/>
    </source>
</evidence>
<reference evidence="2" key="1">
    <citation type="submission" date="2022-06" db="EMBL/GenBank/DDBJ databases">
        <title>Limimaricola sediminis sp. nov., isolated from an intertidal sediment.</title>
        <authorList>
            <person name="Shao X."/>
        </authorList>
    </citation>
    <scope>NUCLEOTIDE SEQUENCE</scope>
    <source>
        <strain evidence="2">ASW11-118</strain>
    </source>
</reference>
<proteinExistence type="predicted"/>
<dbReference type="EMBL" id="JAMYXC010000002">
    <property type="protein sequence ID" value="MCP1166931.1"/>
    <property type="molecule type" value="Genomic_DNA"/>
</dbReference>
<dbReference type="Proteomes" id="UP001139477">
    <property type="component" value="Unassembled WGS sequence"/>
</dbReference>
<accession>A0A9X2FM69</accession>